<evidence type="ECO:0000313" key="19">
    <source>
        <dbReference type="RefSeq" id="XP_037890949.1"/>
    </source>
</evidence>
<dbReference type="Pfam" id="PF00623">
    <property type="entry name" value="RNA_pol_Rpb1_2"/>
    <property type="match status" value="1"/>
</dbReference>
<keyword evidence="5" id="KW-0597">Phosphoprotein</keyword>
<evidence type="ECO:0000256" key="4">
    <source>
        <dbReference type="ARBA" id="ARBA00022478"/>
    </source>
</evidence>
<comment type="catalytic activity">
    <reaction evidence="13 15">
        <text>RNA(n) + a ribonucleoside 5'-triphosphate = RNA(n+1) + diphosphate</text>
        <dbReference type="Rhea" id="RHEA:21248"/>
        <dbReference type="Rhea" id="RHEA-COMP:14527"/>
        <dbReference type="Rhea" id="RHEA-COMP:17342"/>
        <dbReference type="ChEBI" id="CHEBI:33019"/>
        <dbReference type="ChEBI" id="CHEBI:61557"/>
        <dbReference type="ChEBI" id="CHEBI:140395"/>
        <dbReference type="EC" id="2.7.7.6"/>
    </reaction>
</comment>
<dbReference type="GO" id="GO:0003899">
    <property type="term" value="F:DNA-directed RNA polymerase activity"/>
    <property type="evidence" value="ECO:0007669"/>
    <property type="project" value="UniProtKB-EC"/>
</dbReference>
<dbReference type="Pfam" id="PF04983">
    <property type="entry name" value="RNA_pol_Rpb1_3"/>
    <property type="match status" value="1"/>
</dbReference>
<dbReference type="Gene3D" id="2.40.40.20">
    <property type="match status" value="1"/>
</dbReference>
<comment type="subunit">
    <text evidence="3">Component of the RNA polymerase I (Pol I) complex consisting of at least 13 subunits.</text>
</comment>
<evidence type="ECO:0000256" key="7">
    <source>
        <dbReference type="ARBA" id="ARBA00022695"/>
    </source>
</evidence>
<dbReference type="CDD" id="cd02735">
    <property type="entry name" value="RNAP_I_Rpa1_C"/>
    <property type="match status" value="1"/>
</dbReference>
<dbReference type="PANTHER" id="PTHR19376">
    <property type="entry name" value="DNA-DIRECTED RNA POLYMERASE"/>
    <property type="match status" value="1"/>
</dbReference>
<keyword evidence="9" id="KW-0862">Zinc</keyword>
<feature type="domain" description="RNA polymerase N-terminal" evidence="17">
    <location>
        <begin position="292"/>
        <end position="618"/>
    </location>
</feature>
<dbReference type="CDD" id="cd01435">
    <property type="entry name" value="RNAP_I_RPA1_N"/>
    <property type="match status" value="1"/>
</dbReference>
<dbReference type="InterPro" id="IPR007081">
    <property type="entry name" value="RNA_pol_Rpb1_5"/>
</dbReference>
<evidence type="ECO:0000256" key="10">
    <source>
        <dbReference type="ARBA" id="ARBA00022842"/>
    </source>
</evidence>
<dbReference type="InterPro" id="IPR038120">
    <property type="entry name" value="Rpb1_funnel_sf"/>
</dbReference>
<dbReference type="Pfam" id="PF05000">
    <property type="entry name" value="RNA_pol_Rpb1_4"/>
    <property type="match status" value="1"/>
</dbReference>
<dbReference type="GO" id="GO:0003677">
    <property type="term" value="F:DNA binding"/>
    <property type="evidence" value="ECO:0007669"/>
    <property type="project" value="InterPro"/>
</dbReference>
<dbReference type="GO" id="GO:0005736">
    <property type="term" value="C:RNA polymerase I complex"/>
    <property type="evidence" value="ECO:0007669"/>
    <property type="project" value="TreeGrafter"/>
</dbReference>
<dbReference type="InterPro" id="IPR007083">
    <property type="entry name" value="RNA_pol_Rpb1_4"/>
</dbReference>
<evidence type="ECO:0000256" key="11">
    <source>
        <dbReference type="ARBA" id="ARBA00023163"/>
    </source>
</evidence>
<dbReference type="InterPro" id="IPR042102">
    <property type="entry name" value="RNA_pol_Rpb1_3_sf"/>
</dbReference>
<comment type="similarity">
    <text evidence="2 15">Belongs to the RNA polymerase beta' chain family.</text>
</comment>
<feature type="region of interest" description="Disordered" evidence="16">
    <location>
        <begin position="1398"/>
        <end position="1423"/>
    </location>
</feature>
<dbReference type="InterPro" id="IPR007080">
    <property type="entry name" value="RNA_pol_Rpb1_1"/>
</dbReference>
<dbReference type="InterPro" id="IPR047107">
    <property type="entry name" value="DNA-dir_RNA_pol1_lsu_C"/>
</dbReference>
<keyword evidence="8" id="KW-0479">Metal-binding</keyword>
<dbReference type="SUPFAM" id="SSF64484">
    <property type="entry name" value="beta and beta-prime subunits of DNA dependent RNA-polymerase"/>
    <property type="match status" value="1"/>
</dbReference>
<evidence type="ECO:0000256" key="8">
    <source>
        <dbReference type="ARBA" id="ARBA00022723"/>
    </source>
</evidence>
<keyword evidence="7 15" id="KW-0548">Nucleotidyltransferase</keyword>
<keyword evidence="4 15" id="KW-0240">DNA-directed RNA polymerase</keyword>
<dbReference type="InterPro" id="IPR006592">
    <property type="entry name" value="RNA_pol_N"/>
</dbReference>
<evidence type="ECO:0000256" key="1">
    <source>
        <dbReference type="ARBA" id="ARBA00004604"/>
    </source>
</evidence>
<dbReference type="InterPro" id="IPR000722">
    <property type="entry name" value="RNA_pol_asu"/>
</dbReference>
<comment type="subcellular location">
    <subcellularLocation>
        <location evidence="1">Nucleus</location>
        <location evidence="1">Nucleolus</location>
    </subcellularLocation>
</comment>
<gene>
    <name evidence="19" type="primary">LOC119638290</name>
</gene>
<name>A0A9C5Z6V3_9MUSC</name>
<dbReference type="FunFam" id="2.40.40.20:FF:000019">
    <property type="entry name" value="DNA-directed RNA polymerase II subunit RPB1"/>
    <property type="match status" value="1"/>
</dbReference>
<evidence type="ECO:0000259" key="17">
    <source>
        <dbReference type="SMART" id="SM00663"/>
    </source>
</evidence>
<dbReference type="SMART" id="SM00663">
    <property type="entry name" value="RPOLA_N"/>
    <property type="match status" value="1"/>
</dbReference>
<dbReference type="Pfam" id="PF04997">
    <property type="entry name" value="RNA_pol_Rpb1_1"/>
    <property type="match status" value="1"/>
</dbReference>
<dbReference type="InterPro" id="IPR044893">
    <property type="entry name" value="RNA_pol_Rpb1_clamp_domain"/>
</dbReference>
<dbReference type="GeneID" id="119638290"/>
<dbReference type="Gene3D" id="6.20.50.80">
    <property type="match status" value="1"/>
</dbReference>
<keyword evidence="12" id="KW-0539">Nucleus</keyword>
<organism evidence="18 19">
    <name type="scientific">Glossina fuscipes</name>
    <dbReference type="NCBI Taxonomy" id="7396"/>
    <lineage>
        <taxon>Eukaryota</taxon>
        <taxon>Metazoa</taxon>
        <taxon>Ecdysozoa</taxon>
        <taxon>Arthropoda</taxon>
        <taxon>Hexapoda</taxon>
        <taxon>Insecta</taxon>
        <taxon>Pterygota</taxon>
        <taxon>Neoptera</taxon>
        <taxon>Endopterygota</taxon>
        <taxon>Diptera</taxon>
        <taxon>Brachycera</taxon>
        <taxon>Muscomorpha</taxon>
        <taxon>Hippoboscoidea</taxon>
        <taxon>Glossinidae</taxon>
        <taxon>Glossina</taxon>
    </lineage>
</organism>
<dbReference type="Gene3D" id="6.10.250.2940">
    <property type="match status" value="1"/>
</dbReference>
<dbReference type="Proteomes" id="UP000092443">
    <property type="component" value="Unplaced"/>
</dbReference>
<keyword evidence="6 15" id="KW-0808">Transferase</keyword>
<keyword evidence="10" id="KW-0460">Magnesium</keyword>
<evidence type="ECO:0000256" key="9">
    <source>
        <dbReference type="ARBA" id="ARBA00022833"/>
    </source>
</evidence>
<dbReference type="EC" id="2.7.7.6" evidence="15"/>
<comment type="function">
    <text evidence="14">DNA-dependent RNA polymerase catalyzes the transcription of DNA into RNA using the four ribonucleoside triphosphates as substrates. Largest and catalytic core component of RNA polymerase I which synthesizes ribosomal RNA precursors. Forms the polymerase active center together with the second largest subunit. A single stranded DNA template strand of the promoter is positioned within the central active site cleft of Pol I. A bridging helix emanates from RPA1 and crosses the cleft near the catalytic site and is thought to promote translocation of Pol I by acting as a ratchet that moves the RNA-DNA hybrid through the active site by switching from straight to bent conformations at each step of nucleotide addition.</text>
</comment>
<dbReference type="InterPro" id="IPR015699">
    <property type="entry name" value="DNA-dir_RNA_pol1_lsu_N"/>
</dbReference>
<reference evidence="19" key="1">
    <citation type="submission" date="2025-08" db="UniProtKB">
        <authorList>
            <consortium name="RefSeq"/>
        </authorList>
    </citation>
    <scope>IDENTIFICATION</scope>
    <source>
        <tissue evidence="19">Whole body pupa</tissue>
    </source>
</reference>
<dbReference type="RefSeq" id="XP_037890949.1">
    <property type="nucleotide sequence ID" value="XM_038035021.1"/>
</dbReference>
<accession>A0A9C5Z6V3</accession>
<dbReference type="FunFam" id="1.10.274.100:FF:000012">
    <property type="entry name" value="DNA-directed RNA polymerase subunit"/>
    <property type="match status" value="1"/>
</dbReference>
<evidence type="ECO:0000256" key="15">
    <source>
        <dbReference type="RuleBase" id="RU004279"/>
    </source>
</evidence>
<dbReference type="GO" id="GO:0046872">
    <property type="term" value="F:metal ion binding"/>
    <property type="evidence" value="ECO:0007669"/>
    <property type="project" value="UniProtKB-KW"/>
</dbReference>
<dbReference type="Gene3D" id="3.30.70.2850">
    <property type="match status" value="1"/>
</dbReference>
<dbReference type="GO" id="GO:0006351">
    <property type="term" value="P:DNA-templated transcription"/>
    <property type="evidence" value="ECO:0007669"/>
    <property type="project" value="InterPro"/>
</dbReference>
<dbReference type="InterPro" id="IPR045867">
    <property type="entry name" value="DNA-dir_RpoC_beta_prime"/>
</dbReference>
<evidence type="ECO:0000256" key="3">
    <source>
        <dbReference type="ARBA" id="ARBA00011251"/>
    </source>
</evidence>
<dbReference type="KEGG" id="gfs:119638290"/>
<keyword evidence="18" id="KW-1185">Reference proteome</keyword>
<evidence type="ECO:0000256" key="5">
    <source>
        <dbReference type="ARBA" id="ARBA00022553"/>
    </source>
</evidence>
<evidence type="ECO:0000256" key="13">
    <source>
        <dbReference type="ARBA" id="ARBA00048552"/>
    </source>
</evidence>
<dbReference type="Pfam" id="PF04998">
    <property type="entry name" value="RNA_pol_Rpb1_5"/>
    <property type="match status" value="1"/>
</dbReference>
<dbReference type="Gene3D" id="1.10.274.100">
    <property type="entry name" value="RNA polymerase Rpb1, domain 3"/>
    <property type="match status" value="1"/>
</dbReference>
<evidence type="ECO:0000313" key="18">
    <source>
        <dbReference type="Proteomes" id="UP000092443"/>
    </source>
</evidence>
<evidence type="ECO:0000256" key="6">
    <source>
        <dbReference type="ARBA" id="ARBA00022679"/>
    </source>
</evidence>
<evidence type="ECO:0000256" key="12">
    <source>
        <dbReference type="ARBA" id="ARBA00023242"/>
    </source>
</evidence>
<dbReference type="Gene3D" id="4.10.860.120">
    <property type="entry name" value="RNA polymerase II, clamp domain"/>
    <property type="match status" value="1"/>
</dbReference>
<sequence length="1659" mass="188362">MGIKSYEVNMVPTELEFSVFTKDEIERLSVVKIVRGLSFDIFGHSLPGGLHDAKMGAHGKQMRPCVTCRRMQACPGHLGHIELNALVYNPFFSKLVQKICNIFCMHCYKIQIQGHELELLKLQLQLIDVGCIVEGQEIENFKAKSFLENKLTQVKLEDGSHVHSRLLELRKLLGERQRSLNNVTKTSCALRSAIIHATVQVPTSKRCIHCKQTLRKVRYLHRKLVCYINVAEIKAKFPDIQETCGQYKMIFADEMRKYLRQIYSNYSEILELFFPVLKLVNKSRAAEHCPTDVFFLDTVLVTPPQARPFYVLFNQIVEHSQTSVYRSIIENNSVLRVIVNHIKCPMETFSEESREVYSMARGKTSFEKLYNAWQALQTSIDVLLDASISREAPPSAGLKQVLEKKNGLIRKHMMGKRVNFAARTVITPDPNINVEEVGVPDIFAKKLSYPAKVTHWNVAELRKMVINGPNIHPGANFIEDEKGYTTLIPADNNTKRESMAKMLFNYPEKGVKIVHRHVLNGDILLLNRQPTLHRPSIMAHRARILKEEKTFRLHYSNCKAYNADFDGDEMNAHLPQNEVARSEAYNLVNVANNYLVPKDGTPLGGLIQDHIIAGVKLSMRGRFFNREDYQQLVFQGLVHLKNDIKLLPPAIVKPIQLWSGKQVLSTIIINMTPDGYDAISLESIAKISSKHWKSKFTGKTLTPGDLMSESEVIIRNGELLIGVFDKQQYGATSFGLIHCMFELYGGRISTKVLTALAKLLTAFLQREGFSLGVKDILVTNEADNLRREIIQESRFIGNKALTKALDLKDVPPHDVLSQKMEEAILKDSKFRVVIDRKYKGLLDNYSNDINKTCLPNGLLTKFPDNNLQVMVLSGAKGSMVNTMQISCLLGQIELEGKRPPSMISGKSLPSFAVFETSPKSGGFVDGRFMTGIQPQDFFFHCMAGREGLIDTAVKTSRSGYLQRCLIKHLEGLNVHYDLTVRDSDNTVIQYLYGEDGLDILKSKFINSKVGLQFLFANAGAVLQAKEVINLKDEDSINKIQHHNKTHQSWLKKWDKISGIPLTVHVKNLSAFTKFSAELRYELETDNGKEVNPKTGRRRLDEAIIKLWNDADSNISAIKELYKRKYVRRPDPTNNLYRQDLYYSAVSEKLEGLFREFSEKNPDRKGIINEIICIKNMESLANPGEPVGLLAAQSVGEPSTQMTLNTFHFAGRGEMNVTLGIPRLREILMMATKNIKTPSMDIPIKCGQEKSAENLRISLHKIKLADVLQYVQIKTHFILKPERFRKYELMFQLLPHKNCNDGLCVEPKQILKFINESFLPMLFRAIIKSTKFKASLVDAVKKDSDDKDNKTRHADDETVEDAMNYLSNIWEPGTNNIGFSDEEQSGEMDATAFKLKARQLDENEYDESDRPEQLYESGDEERNDGYLFDANQKNGQHHIESEQDVMEENILKNNMVETYTYDKQRYLWAKITFKVDVKHKQVNIPDITTDLISKTVIHQLDDINRAIIYTGDEGEQVLKTDGVNIAGMFNHSNILEINRIYSNDIHAMAKTYGIEAAVQVIIQEVFNIFKVYGITIDRRHLSLIADYMTFDGTFQPLSRKGMEHSSSPLQQMSFESSMQFLKCAAGAGWSDKLNSPSSRLSVGLPVQNGTGAFHLLTNIL</sequence>
<dbReference type="Gene3D" id="3.30.1490.180">
    <property type="entry name" value="RNA polymerase ii"/>
    <property type="match status" value="1"/>
</dbReference>
<dbReference type="PANTHER" id="PTHR19376:SF11">
    <property type="entry name" value="DNA-DIRECTED RNA POLYMERASE I SUBUNIT RPA1"/>
    <property type="match status" value="1"/>
</dbReference>
<evidence type="ECO:0000256" key="2">
    <source>
        <dbReference type="ARBA" id="ARBA00006460"/>
    </source>
</evidence>
<dbReference type="InterPro" id="IPR007066">
    <property type="entry name" value="RNA_pol_Rpb1_3"/>
</dbReference>
<proteinExistence type="inferred from homology"/>
<evidence type="ECO:0000256" key="16">
    <source>
        <dbReference type="SAM" id="MobiDB-lite"/>
    </source>
</evidence>
<dbReference type="Gene3D" id="1.10.132.30">
    <property type="match status" value="1"/>
</dbReference>
<evidence type="ECO:0000256" key="14">
    <source>
        <dbReference type="ARBA" id="ARBA00053996"/>
    </source>
</evidence>
<protein>
    <recommendedName>
        <fullName evidence="15">DNA-directed RNA polymerase subunit</fullName>
        <ecNumber evidence="15">2.7.7.6</ecNumber>
    </recommendedName>
</protein>
<keyword evidence="11 15" id="KW-0804">Transcription</keyword>